<protein>
    <recommendedName>
        <fullName evidence="4">NADH-ubiquinone oxidoreductase 21kDa subunit N-terminal domain-containing protein</fullName>
    </recommendedName>
</protein>
<reference evidence="2 3" key="1">
    <citation type="submission" date="2024-02" db="EMBL/GenBank/DDBJ databases">
        <authorList>
            <person name="Daric V."/>
            <person name="Darras S."/>
        </authorList>
    </citation>
    <scope>NUCLEOTIDE SEQUENCE [LARGE SCALE GENOMIC DNA]</scope>
</reference>
<evidence type="ECO:0000256" key="1">
    <source>
        <dbReference type="SAM" id="Phobius"/>
    </source>
</evidence>
<organism evidence="2 3">
    <name type="scientific">Clavelina lepadiformis</name>
    <name type="common">Light-bulb sea squirt</name>
    <name type="synonym">Ascidia lepadiformis</name>
    <dbReference type="NCBI Taxonomy" id="159417"/>
    <lineage>
        <taxon>Eukaryota</taxon>
        <taxon>Metazoa</taxon>
        <taxon>Chordata</taxon>
        <taxon>Tunicata</taxon>
        <taxon>Ascidiacea</taxon>
        <taxon>Aplousobranchia</taxon>
        <taxon>Clavelinidae</taxon>
        <taxon>Clavelina</taxon>
    </lineage>
</organism>
<evidence type="ECO:0008006" key="4">
    <source>
        <dbReference type="Google" id="ProtNLM"/>
    </source>
</evidence>
<keyword evidence="3" id="KW-1185">Reference proteome</keyword>
<accession>A0ABP0H0Q6</accession>
<dbReference type="Pfam" id="PF06374">
    <property type="entry name" value="NDUF_C2"/>
    <property type="match status" value="1"/>
</dbReference>
<comment type="caution">
    <text evidence="2">The sequence shown here is derived from an EMBL/GenBank/DDBJ whole genome shotgun (WGS) entry which is preliminary data.</text>
</comment>
<dbReference type="Proteomes" id="UP001642483">
    <property type="component" value="Unassembled WGS sequence"/>
</dbReference>
<name>A0ABP0H0Q6_CLALP</name>
<keyword evidence="1" id="KW-0472">Membrane</keyword>
<keyword evidence="1" id="KW-0812">Transmembrane</keyword>
<gene>
    <name evidence="2" type="ORF">CVLEPA_LOCUS30772</name>
</gene>
<evidence type="ECO:0000313" key="3">
    <source>
        <dbReference type="Proteomes" id="UP001642483"/>
    </source>
</evidence>
<dbReference type="EMBL" id="CAWYQH010000163">
    <property type="protein sequence ID" value="CAK8697569.1"/>
    <property type="molecule type" value="Genomic_DNA"/>
</dbReference>
<proteinExistence type="predicted"/>
<evidence type="ECO:0000313" key="2">
    <source>
        <dbReference type="EMBL" id="CAK8697569.1"/>
    </source>
</evidence>
<dbReference type="InterPro" id="IPR009423">
    <property type="entry name" value="NDUC2"/>
</dbReference>
<feature type="transmembrane region" description="Helical" evidence="1">
    <location>
        <begin position="66"/>
        <end position="85"/>
    </location>
</feature>
<sequence>MPWFGEKGMPAMPHVFGTHYALTVNEFRKTSHPIEILNPASVVLGFIGGAAAPLSNHMSNLPLLLGGPRIVLGAAAGIWLGYYASRAHGQYYLGKFKYCLEYALSRSDRFPLKVPQKFSDPAILDHWQPVR</sequence>
<keyword evidence="1" id="KW-1133">Transmembrane helix</keyword>